<evidence type="ECO:0000313" key="2">
    <source>
        <dbReference type="Proteomes" id="UP001165121"/>
    </source>
</evidence>
<dbReference type="AlphaFoldDB" id="A0A9W7D833"/>
<dbReference type="EMBL" id="BSXT01004117">
    <property type="protein sequence ID" value="GMF56807.1"/>
    <property type="molecule type" value="Genomic_DNA"/>
</dbReference>
<accession>A0A9W7D833</accession>
<organism evidence="1 2">
    <name type="scientific">Phytophthora fragariaefolia</name>
    <dbReference type="NCBI Taxonomy" id="1490495"/>
    <lineage>
        <taxon>Eukaryota</taxon>
        <taxon>Sar</taxon>
        <taxon>Stramenopiles</taxon>
        <taxon>Oomycota</taxon>
        <taxon>Peronosporomycetes</taxon>
        <taxon>Peronosporales</taxon>
        <taxon>Peronosporaceae</taxon>
        <taxon>Phytophthora</taxon>
    </lineage>
</organism>
<sequence length="174" mass="19011">MVEQGRLLPVLVGIVANHVQHDHGAVLADFCRFLQRLISHKRKESRVSTMQLKSSKSSLRADSVVALDVTEPTELDIQSKITEAGYLRIMTMGLDVHPQSQRLYIEVCRLVALLCFDTVATPHADNQVDIADSGLFTAICERLQSACISEEEAAAGYAAISALAYENGVSVLDL</sequence>
<comment type="caution">
    <text evidence="1">The sequence shown here is derived from an EMBL/GenBank/DDBJ whole genome shotgun (WGS) entry which is preliminary data.</text>
</comment>
<gene>
    <name evidence="1" type="ORF">Pfra01_002415500</name>
</gene>
<evidence type="ECO:0000313" key="1">
    <source>
        <dbReference type="EMBL" id="GMF56807.1"/>
    </source>
</evidence>
<reference evidence="1" key="1">
    <citation type="submission" date="2023-04" db="EMBL/GenBank/DDBJ databases">
        <title>Phytophthora fragariaefolia NBRC 109709.</title>
        <authorList>
            <person name="Ichikawa N."/>
            <person name="Sato H."/>
            <person name="Tonouchi N."/>
        </authorList>
    </citation>
    <scope>NUCLEOTIDE SEQUENCE</scope>
    <source>
        <strain evidence="1">NBRC 109709</strain>
    </source>
</reference>
<protein>
    <submittedName>
        <fullName evidence="1">Unnamed protein product</fullName>
    </submittedName>
</protein>
<dbReference type="OrthoDB" id="72398at2759"/>
<keyword evidence="2" id="KW-1185">Reference proteome</keyword>
<proteinExistence type="predicted"/>
<dbReference type="Proteomes" id="UP001165121">
    <property type="component" value="Unassembled WGS sequence"/>
</dbReference>
<name>A0A9W7D833_9STRA</name>